<keyword evidence="3" id="KW-0658">Purine biosynthesis</keyword>
<dbReference type="InterPro" id="IPR045865">
    <property type="entry name" value="ACT-like_dom_sf"/>
</dbReference>
<dbReference type="SUPFAM" id="SSF55021">
    <property type="entry name" value="ACT-like"/>
    <property type="match status" value="1"/>
</dbReference>
<evidence type="ECO:0000256" key="1">
    <source>
        <dbReference type="ARBA" id="ARBA00022563"/>
    </source>
</evidence>
<evidence type="ECO:0000256" key="4">
    <source>
        <dbReference type="NCBIfam" id="TIGR00655"/>
    </source>
</evidence>
<dbReference type="PANTHER" id="PTHR42706:SF1">
    <property type="entry name" value="FORMYLTETRAHYDROFOLATE DEFORMYLASE 2, MITOCHONDRIAL"/>
    <property type="match status" value="1"/>
</dbReference>
<comment type="function">
    <text evidence="3">Catalyzes the hydrolysis of 10-formyltetrahydrofolate (formyl-FH4) to formate and tetrahydrofolate (FH4).</text>
</comment>
<comment type="caution">
    <text evidence="6">The sequence shown here is derived from an EMBL/GenBank/DDBJ whole genome shotgun (WGS) entry which is preliminary data.</text>
</comment>
<dbReference type="InterPro" id="IPR044074">
    <property type="entry name" value="PurU_ACT"/>
</dbReference>
<keyword evidence="7" id="KW-1185">Reference proteome</keyword>
<gene>
    <name evidence="3 6" type="primary">purU</name>
    <name evidence="6" type="ORF">QIS99_19850</name>
</gene>
<dbReference type="NCBIfam" id="NF004684">
    <property type="entry name" value="PRK06027.1"/>
    <property type="match status" value="1"/>
</dbReference>
<name>A0ABT6RVH2_9ACTN</name>
<dbReference type="InterPro" id="IPR004810">
    <property type="entry name" value="PurU"/>
</dbReference>
<dbReference type="Gene3D" id="3.40.50.170">
    <property type="entry name" value="Formyl transferase, N-terminal domain"/>
    <property type="match status" value="1"/>
</dbReference>
<feature type="active site" evidence="3">
    <location>
        <position position="227"/>
    </location>
</feature>
<dbReference type="Gene3D" id="3.30.70.260">
    <property type="match status" value="1"/>
</dbReference>
<dbReference type="CDD" id="cd04875">
    <property type="entry name" value="ACT_F4HF-DF"/>
    <property type="match status" value="1"/>
</dbReference>
<evidence type="ECO:0000256" key="3">
    <source>
        <dbReference type="HAMAP-Rule" id="MF_01927"/>
    </source>
</evidence>
<dbReference type="InterPro" id="IPR041729">
    <property type="entry name" value="Formyl-FH4-Hydrolase_C"/>
</dbReference>
<dbReference type="CDD" id="cd08648">
    <property type="entry name" value="FMT_core_Formyl-FH4-Hydrolase_C"/>
    <property type="match status" value="1"/>
</dbReference>
<evidence type="ECO:0000256" key="2">
    <source>
        <dbReference type="ARBA" id="ARBA00022801"/>
    </source>
</evidence>
<dbReference type="EC" id="3.5.1.10" evidence="3 4"/>
<dbReference type="PRINTS" id="PR01575">
    <property type="entry name" value="FFH4HYDRLASE"/>
</dbReference>
<dbReference type="PIRSF" id="PIRSF036480">
    <property type="entry name" value="FormyFH4_hydr"/>
    <property type="match status" value="1"/>
</dbReference>
<dbReference type="InterPro" id="IPR002376">
    <property type="entry name" value="Formyl_transf_N"/>
</dbReference>
<comment type="catalytic activity">
    <reaction evidence="3">
        <text>(6R)-10-formyltetrahydrofolate + H2O = (6S)-5,6,7,8-tetrahydrofolate + formate + H(+)</text>
        <dbReference type="Rhea" id="RHEA:19833"/>
        <dbReference type="ChEBI" id="CHEBI:15377"/>
        <dbReference type="ChEBI" id="CHEBI:15378"/>
        <dbReference type="ChEBI" id="CHEBI:15740"/>
        <dbReference type="ChEBI" id="CHEBI:57453"/>
        <dbReference type="ChEBI" id="CHEBI:195366"/>
        <dbReference type="EC" id="3.5.1.10"/>
    </reaction>
</comment>
<dbReference type="Proteomes" id="UP001224661">
    <property type="component" value="Unassembled WGS sequence"/>
</dbReference>
<evidence type="ECO:0000313" key="7">
    <source>
        <dbReference type="Proteomes" id="UP001224661"/>
    </source>
</evidence>
<keyword evidence="2 3" id="KW-0378">Hydrolase</keyword>
<dbReference type="Pfam" id="PF00551">
    <property type="entry name" value="Formyl_trans_N"/>
    <property type="match status" value="1"/>
</dbReference>
<organism evidence="6 7">
    <name type="scientific">Streptomyces solicavernae</name>
    <dbReference type="NCBI Taxonomy" id="3043614"/>
    <lineage>
        <taxon>Bacteria</taxon>
        <taxon>Bacillati</taxon>
        <taxon>Actinomycetota</taxon>
        <taxon>Actinomycetes</taxon>
        <taxon>Kitasatosporales</taxon>
        <taxon>Streptomycetaceae</taxon>
        <taxon>Streptomyces</taxon>
    </lineage>
</organism>
<comment type="pathway">
    <text evidence="3">Purine metabolism; IMP biosynthesis via de novo pathway; formate from 10-formyl-5,6,7,8-tetrahydrofolate: step 1/1.</text>
</comment>
<dbReference type="GO" id="GO:0008864">
    <property type="term" value="F:formyltetrahydrofolate deformylase activity"/>
    <property type="evidence" value="ECO:0007669"/>
    <property type="project" value="UniProtKB-EC"/>
</dbReference>
<reference evidence="6 7" key="1">
    <citation type="submission" date="2023-05" db="EMBL/GenBank/DDBJ databases">
        <title>Draft genome sequence of Streptomyces sp. B-S-A8 isolated from a cave soil in Thailand.</title>
        <authorList>
            <person name="Chamroensaksri N."/>
            <person name="Muangham S."/>
        </authorList>
    </citation>
    <scope>NUCLEOTIDE SEQUENCE [LARGE SCALE GENOMIC DNA]</scope>
    <source>
        <strain evidence="6 7">B-S-A8</strain>
    </source>
</reference>
<proteinExistence type="inferred from homology"/>
<dbReference type="HAMAP" id="MF_01927">
    <property type="entry name" value="PurU"/>
    <property type="match status" value="1"/>
</dbReference>
<feature type="domain" description="Formyl transferase N-terminal" evidence="5">
    <location>
        <begin position="88"/>
        <end position="264"/>
    </location>
</feature>
<dbReference type="NCBIfam" id="TIGR00655">
    <property type="entry name" value="PurU"/>
    <property type="match status" value="1"/>
</dbReference>
<keyword evidence="1 3" id="KW-0554">One-carbon metabolism</keyword>
<sequence length="283" mass="31452">MTEHVLTLDCPEAPGIVHAVSRFLVEHDSDIIDNQQFGDRRDGHFYMRVRFATPGGAAAAEGLRRDFEAVAAPLAMRWNLEPVSTRRRVLIMVSKYDHCLNDLLFRTRSGDLPIDVVAVVSNHRDHEALVDWHGIPFFHLPVSAATKPQAEAQLLALVEELGVELVVLARYMQVLSDELCGRLAGRVINIHHSFLPSFKGAKPYHQAHERGVKLVGATAHYVTADLDEGPIIAQEVNPVDHSHTPEDLAAIGRDAESAALARAVRWHCEGRVFVQGRRTVVLR</sequence>
<dbReference type="RefSeq" id="WP_282514896.1">
    <property type="nucleotide sequence ID" value="NZ_JASCIR010000017.1"/>
</dbReference>
<evidence type="ECO:0000313" key="6">
    <source>
        <dbReference type="EMBL" id="MDI3388441.1"/>
    </source>
</evidence>
<dbReference type="EMBL" id="JASCIR010000017">
    <property type="protein sequence ID" value="MDI3388441.1"/>
    <property type="molecule type" value="Genomic_DNA"/>
</dbReference>
<accession>A0ABT6RVH2</accession>
<dbReference type="PANTHER" id="PTHR42706">
    <property type="entry name" value="FORMYLTETRAHYDROFOLATE DEFORMYLASE"/>
    <property type="match status" value="1"/>
</dbReference>
<protein>
    <recommendedName>
        <fullName evidence="3 4">Formyltetrahydrofolate deformylase</fullName>
        <ecNumber evidence="3 4">3.5.1.10</ecNumber>
    </recommendedName>
    <alternativeName>
        <fullName evidence="3">Formyl-FH(4) hydrolase</fullName>
    </alternativeName>
</protein>
<comment type="similarity">
    <text evidence="3">Belongs to the PurU family.</text>
</comment>
<dbReference type="SUPFAM" id="SSF53328">
    <property type="entry name" value="Formyltransferase"/>
    <property type="match status" value="1"/>
</dbReference>
<evidence type="ECO:0000259" key="5">
    <source>
        <dbReference type="Pfam" id="PF00551"/>
    </source>
</evidence>
<dbReference type="InterPro" id="IPR036477">
    <property type="entry name" value="Formyl_transf_N_sf"/>
</dbReference>